<comment type="caution">
    <text evidence="2">The sequence shown here is derived from an EMBL/GenBank/DDBJ whole genome shotgun (WGS) entry which is preliminary data.</text>
</comment>
<reference evidence="2 3" key="1">
    <citation type="submission" date="2024-01" db="EMBL/GenBank/DDBJ databases">
        <title>Complete genome of Cladobotryum mycophilum ATHUM6906.</title>
        <authorList>
            <person name="Christinaki A.C."/>
            <person name="Myridakis A.I."/>
            <person name="Kouvelis V.N."/>
        </authorList>
    </citation>
    <scope>NUCLEOTIDE SEQUENCE [LARGE SCALE GENOMIC DNA]</scope>
    <source>
        <strain evidence="2 3">ATHUM6906</strain>
    </source>
</reference>
<evidence type="ECO:0000256" key="1">
    <source>
        <dbReference type="SAM" id="SignalP"/>
    </source>
</evidence>
<evidence type="ECO:0000313" key="2">
    <source>
        <dbReference type="EMBL" id="KAK5992332.1"/>
    </source>
</evidence>
<gene>
    <name evidence="2" type="ORF">PT974_05735</name>
</gene>
<proteinExistence type="predicted"/>
<dbReference type="EMBL" id="JAVFKD010000012">
    <property type="protein sequence ID" value="KAK5992332.1"/>
    <property type="molecule type" value="Genomic_DNA"/>
</dbReference>
<sequence length="226" mass="22882">MVAFSLILTLAGLAYAQDLVGFELPPAARDDVLFPGVGSSLRITKALAGSCDLSQDTCDNKCIPLAGTCCNIGNGSFCDAGFTCTKTGCCRTGATCNDDSGTGSLTCSTGKTLCGKICIPSTATCCDKSAGTWCSSGLTCGVGGKCTAGNQDLRHRMHPLSAVCCSNGFYCDAGEACTSDNKCKRLCKRRRGGHGGGRGSDCVSAGSLTTPNGLLAGLLMAAPLIL</sequence>
<name>A0ABR0SJL6_9HYPO</name>
<dbReference type="Proteomes" id="UP001338125">
    <property type="component" value="Unassembled WGS sequence"/>
</dbReference>
<accession>A0ABR0SJL6</accession>
<keyword evidence="1" id="KW-0732">Signal</keyword>
<organism evidence="2 3">
    <name type="scientific">Cladobotryum mycophilum</name>
    <dbReference type="NCBI Taxonomy" id="491253"/>
    <lineage>
        <taxon>Eukaryota</taxon>
        <taxon>Fungi</taxon>
        <taxon>Dikarya</taxon>
        <taxon>Ascomycota</taxon>
        <taxon>Pezizomycotina</taxon>
        <taxon>Sordariomycetes</taxon>
        <taxon>Hypocreomycetidae</taxon>
        <taxon>Hypocreales</taxon>
        <taxon>Hypocreaceae</taxon>
        <taxon>Cladobotryum</taxon>
    </lineage>
</organism>
<feature type="chain" id="PRO_5046072325" evidence="1">
    <location>
        <begin position="17"/>
        <end position="226"/>
    </location>
</feature>
<evidence type="ECO:0000313" key="3">
    <source>
        <dbReference type="Proteomes" id="UP001338125"/>
    </source>
</evidence>
<protein>
    <submittedName>
        <fullName evidence="2">Uncharacterized protein</fullName>
    </submittedName>
</protein>
<feature type="signal peptide" evidence="1">
    <location>
        <begin position="1"/>
        <end position="16"/>
    </location>
</feature>
<keyword evidence="3" id="KW-1185">Reference proteome</keyword>